<dbReference type="OrthoDB" id="1028014at2759"/>
<evidence type="ECO:0000313" key="2">
    <source>
        <dbReference type="EMBL" id="PPQ81308.1"/>
    </source>
</evidence>
<protein>
    <recommendedName>
        <fullName evidence="1">SET domain-containing protein</fullName>
    </recommendedName>
</protein>
<dbReference type="Proteomes" id="UP000284706">
    <property type="component" value="Unassembled WGS sequence"/>
</dbReference>
<sequence length="417" mass="46972">MNSPKYDVLPTSYGGRGAYAREAIPEGSPILRCTAPYAAVIFWKFRREVCATCYAYAFESGKSKWSVKLAGDKGQGGVWFCSKECRDIYVKNNEIVKGQGAGWRLEIIGALERLVAQMARVETQMNAHKAGPKNGVSNSLAFLRNIEPSDITPELIDHAWALAEELSTEECRKRAPWTDVLTEFELDTAQFVLDGLVRRAVQNVTGRTPETFSVDAEALSGEEVYHLGVGTWSDFMQLQDSELPLTKSKPYLLASRILVYRFLKYLLATLPSQAKSTKTETPRRGPPVLTDILSKSLATSTHARAIMARDYGNVFGIWDNAKQEEGSEMLGWGAYTFGSYFNHVFQDCAPNLKKTREGRGIRFYTLRDVSPGEELCISYIDEESLSVKERRDHLERDWFFVCNCVRCLTESKTNRDI</sequence>
<dbReference type="InterPro" id="IPR001214">
    <property type="entry name" value="SET_dom"/>
</dbReference>
<accession>A0A409WS20</accession>
<name>A0A409WS20_9AGAR</name>
<feature type="domain" description="SET" evidence="1">
    <location>
        <begin position="4"/>
        <end position="380"/>
    </location>
</feature>
<dbReference type="InParanoid" id="A0A409WS20"/>
<dbReference type="InterPro" id="IPR046341">
    <property type="entry name" value="SET_dom_sf"/>
</dbReference>
<evidence type="ECO:0000259" key="1">
    <source>
        <dbReference type="PROSITE" id="PS50280"/>
    </source>
</evidence>
<proteinExistence type="predicted"/>
<dbReference type="EMBL" id="NHYE01004882">
    <property type="protein sequence ID" value="PPQ81308.1"/>
    <property type="molecule type" value="Genomic_DNA"/>
</dbReference>
<dbReference type="PANTHER" id="PTHR12197">
    <property type="entry name" value="HISTONE-LYSINE N-METHYLTRANSFERASE SMYD"/>
    <property type="match status" value="1"/>
</dbReference>
<dbReference type="AlphaFoldDB" id="A0A409WS20"/>
<keyword evidence="3" id="KW-1185">Reference proteome</keyword>
<dbReference type="PANTHER" id="PTHR12197:SF294">
    <property type="entry name" value="POTENTIAL PROTEIN LYSINE METHYLTRANSFERASE SET6"/>
    <property type="match status" value="1"/>
</dbReference>
<comment type="caution">
    <text evidence="2">The sequence shown here is derived from an EMBL/GenBank/DDBJ whole genome shotgun (WGS) entry which is preliminary data.</text>
</comment>
<gene>
    <name evidence="2" type="ORF">CVT26_015195</name>
</gene>
<dbReference type="PROSITE" id="PS50280">
    <property type="entry name" value="SET"/>
    <property type="match status" value="1"/>
</dbReference>
<dbReference type="SUPFAM" id="SSF82199">
    <property type="entry name" value="SET domain"/>
    <property type="match status" value="1"/>
</dbReference>
<reference evidence="2 3" key="1">
    <citation type="journal article" date="2018" name="Evol. Lett.">
        <title>Horizontal gene cluster transfer increased hallucinogenic mushroom diversity.</title>
        <authorList>
            <person name="Reynolds H.T."/>
            <person name="Vijayakumar V."/>
            <person name="Gluck-Thaler E."/>
            <person name="Korotkin H.B."/>
            <person name="Matheny P.B."/>
            <person name="Slot J.C."/>
        </authorList>
    </citation>
    <scope>NUCLEOTIDE SEQUENCE [LARGE SCALE GENOMIC DNA]</scope>
    <source>
        <strain evidence="2 3">SRW20</strain>
    </source>
</reference>
<dbReference type="GO" id="GO:0005634">
    <property type="term" value="C:nucleus"/>
    <property type="evidence" value="ECO:0007669"/>
    <property type="project" value="TreeGrafter"/>
</dbReference>
<dbReference type="STRING" id="231916.A0A409WS20"/>
<dbReference type="Gene3D" id="2.170.270.10">
    <property type="entry name" value="SET domain"/>
    <property type="match status" value="1"/>
</dbReference>
<evidence type="ECO:0000313" key="3">
    <source>
        <dbReference type="Proteomes" id="UP000284706"/>
    </source>
</evidence>
<organism evidence="2 3">
    <name type="scientific">Gymnopilus dilepis</name>
    <dbReference type="NCBI Taxonomy" id="231916"/>
    <lineage>
        <taxon>Eukaryota</taxon>
        <taxon>Fungi</taxon>
        <taxon>Dikarya</taxon>
        <taxon>Basidiomycota</taxon>
        <taxon>Agaricomycotina</taxon>
        <taxon>Agaricomycetes</taxon>
        <taxon>Agaricomycetidae</taxon>
        <taxon>Agaricales</taxon>
        <taxon>Agaricineae</taxon>
        <taxon>Hymenogastraceae</taxon>
        <taxon>Gymnopilus</taxon>
    </lineage>
</organism>
<dbReference type="CDD" id="cd20071">
    <property type="entry name" value="SET_SMYD"/>
    <property type="match status" value="1"/>
</dbReference>
<dbReference type="InterPro" id="IPR050869">
    <property type="entry name" value="H3K4_H4K5_MeTrfase"/>
</dbReference>
<dbReference type="Pfam" id="PF00856">
    <property type="entry name" value="SET"/>
    <property type="match status" value="1"/>
</dbReference>